<evidence type="ECO:0000256" key="3">
    <source>
        <dbReference type="ARBA" id="ARBA00022898"/>
    </source>
</evidence>
<proteinExistence type="predicted"/>
<dbReference type="Gene3D" id="3.90.1150.10">
    <property type="entry name" value="Aspartate Aminotransferase, domain 1"/>
    <property type="match status" value="1"/>
</dbReference>
<dbReference type="GO" id="GO:0030170">
    <property type="term" value="F:pyridoxal phosphate binding"/>
    <property type="evidence" value="ECO:0007669"/>
    <property type="project" value="InterPro"/>
</dbReference>
<dbReference type="GO" id="GO:0030429">
    <property type="term" value="F:kynureninase activity"/>
    <property type="evidence" value="ECO:0007669"/>
    <property type="project" value="InterPro"/>
</dbReference>
<dbReference type="GO" id="GO:0019441">
    <property type="term" value="P:L-tryptophan catabolic process to kynurenine"/>
    <property type="evidence" value="ECO:0007669"/>
    <property type="project" value="TreeGrafter"/>
</dbReference>
<name>A0A6J6CIH9_9ZZZZ</name>
<dbReference type="InterPro" id="IPR015421">
    <property type="entry name" value="PyrdxlP-dep_Trfase_major"/>
</dbReference>
<dbReference type="InterPro" id="IPR015424">
    <property type="entry name" value="PyrdxlP-dep_Trfase"/>
</dbReference>
<dbReference type="InterPro" id="IPR010111">
    <property type="entry name" value="Kynureninase"/>
</dbReference>
<organism evidence="4">
    <name type="scientific">freshwater metagenome</name>
    <dbReference type="NCBI Taxonomy" id="449393"/>
    <lineage>
        <taxon>unclassified sequences</taxon>
        <taxon>metagenomes</taxon>
        <taxon>ecological metagenomes</taxon>
    </lineage>
</organism>
<reference evidence="4" key="1">
    <citation type="submission" date="2020-05" db="EMBL/GenBank/DDBJ databases">
        <authorList>
            <person name="Chiriac C."/>
            <person name="Salcher M."/>
            <person name="Ghai R."/>
            <person name="Kavagutti S V."/>
        </authorList>
    </citation>
    <scope>NUCLEOTIDE SEQUENCE</scope>
</reference>
<keyword evidence="2" id="KW-0378">Hydrolase</keyword>
<dbReference type="Pfam" id="PF22580">
    <property type="entry name" value="KYNU_C"/>
    <property type="match status" value="1"/>
</dbReference>
<evidence type="ECO:0000256" key="2">
    <source>
        <dbReference type="ARBA" id="ARBA00022801"/>
    </source>
</evidence>
<keyword evidence="1" id="KW-0662">Pyridine nucleotide biosynthesis</keyword>
<sequence length="440" mass="47948">MNYPLLAGIGDLLSRRTAELLDQADELSAFRKEFFIKDESLCYLDGNSLGRLPLATIDSVSNFLTNEWGAELVDGWSHWIDEAQPAGDLLGRATLGAAAGQVLVCDTTSVNFYQLCVAAIKARPGRKTIIIDSANFPTDRFVIQGIADQFNLKLITLDTDGTGGPGSVKVQAENELVTKDLLAPFLSTDVALVTLQAVNYRSGARANIKEITDLVRSYGGLVVWDASHAGGSVELDFDANGVDLAVGCTYKYGNSGPGSPAWLYVRKELQSSLKVPIQGWFAQEDQFAMGPVFDKNMGIRGFQIASPSIVGIRAVQASYEMIERAGIGRIAKKAAIGTELMIALFDAWLVPLGFTLLTSRDHRLRGGHITIGHPEAKRIAAALRQYAQVIPDYRMPNSIRLAISPLPTSFVEVFDGFERIRDSVARKDYEKIQESGNRVT</sequence>
<dbReference type="SUPFAM" id="SSF53383">
    <property type="entry name" value="PLP-dependent transferases"/>
    <property type="match status" value="1"/>
</dbReference>
<dbReference type="AlphaFoldDB" id="A0A6J6CIH9"/>
<dbReference type="GO" id="GO:0043420">
    <property type="term" value="P:anthranilate metabolic process"/>
    <property type="evidence" value="ECO:0007669"/>
    <property type="project" value="TreeGrafter"/>
</dbReference>
<keyword evidence="3" id="KW-0663">Pyridoxal phosphate</keyword>
<dbReference type="InterPro" id="IPR015422">
    <property type="entry name" value="PyrdxlP-dep_Trfase_small"/>
</dbReference>
<gene>
    <name evidence="4" type="ORF">UFOPK1537_00324</name>
</gene>
<accession>A0A6J6CIH9</accession>
<evidence type="ECO:0000256" key="1">
    <source>
        <dbReference type="ARBA" id="ARBA00022642"/>
    </source>
</evidence>
<dbReference type="GO" id="GO:0005737">
    <property type="term" value="C:cytoplasm"/>
    <property type="evidence" value="ECO:0007669"/>
    <property type="project" value="InterPro"/>
</dbReference>
<dbReference type="Gene3D" id="3.40.640.10">
    <property type="entry name" value="Type I PLP-dependent aspartate aminotransferase-like (Major domain)"/>
    <property type="match status" value="1"/>
</dbReference>
<dbReference type="PANTHER" id="PTHR14084">
    <property type="entry name" value="KYNURENINASE"/>
    <property type="match status" value="1"/>
</dbReference>
<dbReference type="EMBL" id="CAEZSX010000033">
    <property type="protein sequence ID" value="CAB4551116.1"/>
    <property type="molecule type" value="Genomic_DNA"/>
</dbReference>
<protein>
    <submittedName>
        <fullName evidence="4">Unannotated protein</fullName>
    </submittedName>
</protein>
<dbReference type="GO" id="GO:0009435">
    <property type="term" value="P:NAD+ biosynthetic process"/>
    <property type="evidence" value="ECO:0007669"/>
    <property type="project" value="InterPro"/>
</dbReference>
<dbReference type="PIRSF" id="PIRSF038800">
    <property type="entry name" value="KYNU"/>
    <property type="match status" value="1"/>
</dbReference>
<dbReference type="PANTHER" id="PTHR14084:SF0">
    <property type="entry name" value="KYNURENINASE"/>
    <property type="match status" value="1"/>
</dbReference>
<evidence type="ECO:0000313" key="4">
    <source>
        <dbReference type="EMBL" id="CAB4551116.1"/>
    </source>
</evidence>